<dbReference type="CDD" id="cd03676">
    <property type="entry name" value="NUDIX_Tnr3_like"/>
    <property type="match status" value="1"/>
</dbReference>
<reference evidence="2 3" key="1">
    <citation type="submission" date="2018-06" db="EMBL/GenBank/DDBJ databases">
        <title>A transcriptomic atlas of mushroom development highlights an independent origin of complex multicellularity.</title>
        <authorList>
            <consortium name="DOE Joint Genome Institute"/>
            <person name="Krizsan K."/>
            <person name="Almasi E."/>
            <person name="Merenyi Z."/>
            <person name="Sahu N."/>
            <person name="Viragh M."/>
            <person name="Koszo T."/>
            <person name="Mondo S."/>
            <person name="Kiss B."/>
            <person name="Balint B."/>
            <person name="Kues U."/>
            <person name="Barry K."/>
            <person name="Hegedus J.C."/>
            <person name="Henrissat B."/>
            <person name="Johnson J."/>
            <person name="Lipzen A."/>
            <person name="Ohm R."/>
            <person name="Nagy I."/>
            <person name="Pangilinan J."/>
            <person name="Yan J."/>
            <person name="Xiong Y."/>
            <person name="Grigoriev I.V."/>
            <person name="Hibbett D.S."/>
            <person name="Nagy L.G."/>
        </authorList>
    </citation>
    <scope>NUCLEOTIDE SEQUENCE [LARGE SCALE GENOMIC DNA]</scope>
    <source>
        <strain evidence="2 3">SZMC22713</strain>
    </source>
</reference>
<gene>
    <name evidence="2" type="ORF">BD410DRAFT_791785</name>
</gene>
<dbReference type="PANTHER" id="PTHR13622:SF8">
    <property type="entry name" value="THIAMIN PYROPHOSPHOKINASE 1"/>
    <property type="match status" value="1"/>
</dbReference>
<dbReference type="PROSITE" id="PS51462">
    <property type="entry name" value="NUDIX"/>
    <property type="match status" value="1"/>
</dbReference>
<protein>
    <recommendedName>
        <fullName evidence="1">Nudix hydrolase domain-containing protein</fullName>
    </recommendedName>
</protein>
<feature type="domain" description="Nudix hydrolase" evidence="1">
    <location>
        <begin position="215"/>
        <end position="367"/>
    </location>
</feature>
<evidence type="ECO:0000313" key="3">
    <source>
        <dbReference type="Proteomes" id="UP000294933"/>
    </source>
</evidence>
<evidence type="ECO:0000259" key="1">
    <source>
        <dbReference type="PROSITE" id="PS51462"/>
    </source>
</evidence>
<name>A0A4Y7PXA2_9AGAM</name>
<dbReference type="PANTHER" id="PTHR13622">
    <property type="entry name" value="THIAMIN PYROPHOSPHOKINASE"/>
    <property type="match status" value="1"/>
</dbReference>
<organism evidence="2 3">
    <name type="scientific">Rickenella mellea</name>
    <dbReference type="NCBI Taxonomy" id="50990"/>
    <lineage>
        <taxon>Eukaryota</taxon>
        <taxon>Fungi</taxon>
        <taxon>Dikarya</taxon>
        <taxon>Basidiomycota</taxon>
        <taxon>Agaricomycotina</taxon>
        <taxon>Agaricomycetes</taxon>
        <taxon>Hymenochaetales</taxon>
        <taxon>Rickenellaceae</taxon>
        <taxon>Rickenella</taxon>
    </lineage>
</organism>
<accession>A0A4Y7PXA2</accession>
<proteinExistence type="predicted"/>
<dbReference type="GO" id="GO:0044715">
    <property type="term" value="F:8-oxo-dGDP phosphatase activity"/>
    <property type="evidence" value="ECO:0007669"/>
    <property type="project" value="TreeGrafter"/>
</dbReference>
<dbReference type="EMBL" id="ML170194">
    <property type="protein sequence ID" value="TDL19666.1"/>
    <property type="molecule type" value="Genomic_DNA"/>
</dbReference>
<dbReference type="STRING" id="50990.A0A4Y7PXA2"/>
<dbReference type="AlphaFoldDB" id="A0A4Y7PXA2"/>
<dbReference type="Pfam" id="PF00293">
    <property type="entry name" value="NUDIX"/>
    <property type="match status" value="1"/>
</dbReference>
<evidence type="ECO:0000313" key="2">
    <source>
        <dbReference type="EMBL" id="TDL19666.1"/>
    </source>
</evidence>
<dbReference type="Gene3D" id="3.90.79.10">
    <property type="entry name" value="Nucleoside Triphosphate Pyrophosphohydrolase"/>
    <property type="match status" value="1"/>
</dbReference>
<dbReference type="InterPro" id="IPR000086">
    <property type="entry name" value="NUDIX_hydrolase_dom"/>
</dbReference>
<dbReference type="Proteomes" id="UP000294933">
    <property type="component" value="Unassembled WGS sequence"/>
</dbReference>
<dbReference type="SUPFAM" id="SSF55811">
    <property type="entry name" value="Nudix"/>
    <property type="match status" value="1"/>
</dbReference>
<dbReference type="OrthoDB" id="10261522at2759"/>
<sequence>MSITTLRPNTGCLRLLRPSGRFLRQDARATRFYSVCSSRSKSESTTFLPLVLSANNLLLSRGPYNSPNAIHKVRTRTIDPMLVKEEIAVPFFITEPSARKRPIGFLRPGVLEALREYQTDGQSSPWCFHYSANRNVEGPWAVSFAKWVNDGGSALRSLHVKNLVLGWKNAHMFDVILNGWTDEDYPVYYPNEEEAGPFERSPVAFSIERAALPLFSFANYGCLLTAFFTSPQTGETMLWIPQRSISKKTWPGAFDVTVGGGIGFGDTAISTIVRECAEEASLDPNFVRSNIRSVGILSFLNRSPSGWILPGLYHLFDLPLRNDGTPIPIVNPNDGEVERFQLISVSELRVQLLDGMFKPSSALALLEFLIRHGHLTDATDARYAEVCLRLRSEFILPVPWH</sequence>
<dbReference type="VEuPathDB" id="FungiDB:BD410DRAFT_791785"/>
<dbReference type="InterPro" id="IPR015797">
    <property type="entry name" value="NUDIX_hydrolase-like_dom_sf"/>
</dbReference>
<keyword evidence="3" id="KW-1185">Reference proteome</keyword>